<dbReference type="OrthoDB" id="3365310at2759"/>
<comment type="caution">
    <text evidence="2">The sequence shown here is derived from an EMBL/GenBank/DDBJ whole genome shotgun (WGS) entry which is preliminary data.</text>
</comment>
<dbReference type="VEuPathDB" id="FungiDB:TREMEDRAFT_62058"/>
<reference evidence="2 3" key="1">
    <citation type="submission" date="2016-06" db="EMBL/GenBank/DDBJ databases">
        <title>Evolution of pathogenesis and genome organization in the Tremellales.</title>
        <authorList>
            <person name="Cuomo C."/>
            <person name="Litvintseva A."/>
            <person name="Heitman J."/>
            <person name="Chen Y."/>
            <person name="Sun S."/>
            <person name="Springer D."/>
            <person name="Dromer F."/>
            <person name="Young S."/>
            <person name="Zeng Q."/>
            <person name="Chapman S."/>
            <person name="Gujja S."/>
            <person name="Saif S."/>
            <person name="Birren B."/>
        </authorList>
    </citation>
    <scope>NUCLEOTIDE SEQUENCE [LARGE SCALE GENOMIC DNA]</scope>
    <source>
        <strain evidence="2 3">ATCC 28783</strain>
    </source>
</reference>
<feature type="compositionally biased region" description="Basic and acidic residues" evidence="1">
    <location>
        <begin position="305"/>
        <end position="314"/>
    </location>
</feature>
<name>A0A4Q1BB59_TREME</name>
<sequence length="397" mass="43609">MSLKLLNHTSSSLLKTILRTYSNNSLSGLSPKRRTSSTRYISSLNTSVKCTKLIIRSPSSSAPRESPTPLVFLRINIPIFISPLLISTPAGSSNAYEDPSNKHIRTHVNTPTGPWKSSQDNQVLSKEIREHQDLEQVSSHDRVDWEGWSSMFSETGYTSIEIDISLQSSNPVNPSNHPNPSDSSDGLWVKSSRDILNEMSTLLSTEIRLLGIPFPPILISMGKSTVLSQSYVGDYPVQGMVLVDPPKEPVWGLSDLTNSLNSPGSSGSLGSIRSIESSASLNRGNLSSSSLSLESSDSGEEDREEVGRVKTSEKSEGKKRLERLEFKYEPTFPILLLGVEDRMEDVHSSRLGRAATESITGRGRWRKGVEVESMKDGLGEETRLVSFSLTPVQVLAF</sequence>
<evidence type="ECO:0000256" key="1">
    <source>
        <dbReference type="SAM" id="MobiDB-lite"/>
    </source>
</evidence>
<protein>
    <submittedName>
        <fullName evidence="2">Uncharacterized protein</fullName>
    </submittedName>
</protein>
<organism evidence="2 3">
    <name type="scientific">Tremella mesenterica</name>
    <name type="common">Jelly fungus</name>
    <dbReference type="NCBI Taxonomy" id="5217"/>
    <lineage>
        <taxon>Eukaryota</taxon>
        <taxon>Fungi</taxon>
        <taxon>Dikarya</taxon>
        <taxon>Basidiomycota</taxon>
        <taxon>Agaricomycotina</taxon>
        <taxon>Tremellomycetes</taxon>
        <taxon>Tremellales</taxon>
        <taxon>Tremellaceae</taxon>
        <taxon>Tremella</taxon>
    </lineage>
</organism>
<dbReference type="EMBL" id="SDIL01000111">
    <property type="protein sequence ID" value="RXK36038.1"/>
    <property type="molecule type" value="Genomic_DNA"/>
</dbReference>
<dbReference type="Proteomes" id="UP000289152">
    <property type="component" value="Unassembled WGS sequence"/>
</dbReference>
<gene>
    <name evidence="2" type="ORF">M231_06686</name>
</gene>
<feature type="region of interest" description="Disordered" evidence="1">
    <location>
        <begin position="92"/>
        <end position="119"/>
    </location>
</feature>
<feature type="region of interest" description="Disordered" evidence="1">
    <location>
        <begin position="282"/>
        <end position="314"/>
    </location>
</feature>
<evidence type="ECO:0000313" key="2">
    <source>
        <dbReference type="EMBL" id="RXK36038.1"/>
    </source>
</evidence>
<proteinExistence type="predicted"/>
<dbReference type="InParanoid" id="A0A4Q1BB59"/>
<accession>A0A4Q1BB59</accession>
<feature type="compositionally biased region" description="Low complexity" evidence="1">
    <location>
        <begin position="282"/>
        <end position="296"/>
    </location>
</feature>
<dbReference type="AlphaFoldDB" id="A0A4Q1BB59"/>
<evidence type="ECO:0000313" key="3">
    <source>
        <dbReference type="Proteomes" id="UP000289152"/>
    </source>
</evidence>
<keyword evidence="3" id="KW-1185">Reference proteome</keyword>
<feature type="compositionally biased region" description="Polar residues" evidence="1">
    <location>
        <begin position="107"/>
        <end position="119"/>
    </location>
</feature>